<feature type="transmembrane region" description="Helical" evidence="1">
    <location>
        <begin position="20"/>
        <end position="43"/>
    </location>
</feature>
<dbReference type="EMBL" id="FONX01000004">
    <property type="protein sequence ID" value="SFE69484.1"/>
    <property type="molecule type" value="Genomic_DNA"/>
</dbReference>
<proteinExistence type="predicted"/>
<protein>
    <submittedName>
        <fullName evidence="2">Uncharacterized protein</fullName>
    </submittedName>
</protein>
<dbReference type="AlphaFoldDB" id="A0A1I2CMM9"/>
<keyword evidence="3" id="KW-1185">Reference proteome</keyword>
<dbReference type="STRING" id="1177982.SAMN04489711_104179"/>
<evidence type="ECO:0000313" key="2">
    <source>
        <dbReference type="EMBL" id="SFE69484.1"/>
    </source>
</evidence>
<evidence type="ECO:0000313" key="3">
    <source>
        <dbReference type="Proteomes" id="UP000199119"/>
    </source>
</evidence>
<sequence length="80" mass="8315">MPAIETSPESTQQATAPSAARIWVMAIGGVVIAVQIAALGMVLNGQVERASERQAAQTILKSEPVQVTSTADLRPASLTQ</sequence>
<evidence type="ECO:0000256" key="1">
    <source>
        <dbReference type="SAM" id="Phobius"/>
    </source>
</evidence>
<keyword evidence="1" id="KW-1133">Transmembrane helix</keyword>
<organism evidence="2 3">
    <name type="scientific">Paracidovorax wautersii</name>
    <dbReference type="NCBI Taxonomy" id="1177982"/>
    <lineage>
        <taxon>Bacteria</taxon>
        <taxon>Pseudomonadati</taxon>
        <taxon>Pseudomonadota</taxon>
        <taxon>Betaproteobacteria</taxon>
        <taxon>Burkholderiales</taxon>
        <taxon>Comamonadaceae</taxon>
        <taxon>Paracidovorax</taxon>
    </lineage>
</organism>
<dbReference type="Proteomes" id="UP000199119">
    <property type="component" value="Unassembled WGS sequence"/>
</dbReference>
<dbReference type="RefSeq" id="WP_092939116.1">
    <property type="nucleotide sequence ID" value="NZ_FONX01000004.1"/>
</dbReference>
<name>A0A1I2CMM9_9BURK</name>
<accession>A0A1I2CMM9</accession>
<keyword evidence="1" id="KW-0812">Transmembrane</keyword>
<keyword evidence="1" id="KW-0472">Membrane</keyword>
<reference evidence="3" key="1">
    <citation type="submission" date="2016-10" db="EMBL/GenBank/DDBJ databases">
        <authorList>
            <person name="Varghese N."/>
            <person name="Submissions S."/>
        </authorList>
    </citation>
    <scope>NUCLEOTIDE SEQUENCE [LARGE SCALE GENOMIC DNA]</scope>
    <source>
        <strain evidence="3">DSM 27981</strain>
    </source>
</reference>
<gene>
    <name evidence="2" type="ORF">SAMN04489711_104179</name>
</gene>